<dbReference type="EMBL" id="PHKW01000017">
    <property type="protein sequence ID" value="PKV14964.1"/>
    <property type="molecule type" value="Genomic_DNA"/>
</dbReference>
<evidence type="ECO:0000313" key="5">
    <source>
        <dbReference type="Proteomes" id="UP000233748"/>
    </source>
</evidence>
<keyword evidence="1" id="KW-0812">Transmembrane</keyword>
<feature type="transmembrane region" description="Helical" evidence="1">
    <location>
        <begin position="6"/>
        <end position="21"/>
    </location>
</feature>
<dbReference type="Proteomes" id="UP000233720">
    <property type="component" value="Unassembled WGS sequence"/>
</dbReference>
<feature type="transmembrane region" description="Helical" evidence="1">
    <location>
        <begin position="41"/>
        <end position="63"/>
    </location>
</feature>
<keyword evidence="1" id="KW-1133">Transmembrane helix</keyword>
<keyword evidence="1" id="KW-0472">Membrane</keyword>
<sequence>MDILAPFVFVAALFGVHYYFQSRRDKPPSRVERFFARIWLLVRRVSCFGMALCFWGGGGILIYQIVVGAAPPASVLWLGVLVPIGYLFVHSGIYGRGYRKYDILDDKPVHEERKKRYGWRW</sequence>
<keyword evidence="5" id="KW-1185">Reference proteome</keyword>
<accession>A0A2N3RE07</accession>
<evidence type="ECO:0000313" key="2">
    <source>
        <dbReference type="EMBL" id="PKV10730.1"/>
    </source>
</evidence>
<dbReference type="OrthoDB" id="6006993at2"/>
<feature type="transmembrane region" description="Helical" evidence="1">
    <location>
        <begin position="75"/>
        <end position="94"/>
    </location>
</feature>
<dbReference type="AlphaFoldDB" id="A0A2N3RE07"/>
<evidence type="ECO:0008006" key="6">
    <source>
        <dbReference type="Google" id="ProtNLM"/>
    </source>
</evidence>
<comment type="caution">
    <text evidence="2">The sequence shown here is derived from an EMBL/GenBank/DDBJ whole genome shotgun (WGS) entry which is preliminary data.</text>
</comment>
<evidence type="ECO:0000313" key="3">
    <source>
        <dbReference type="EMBL" id="PKV14964.1"/>
    </source>
</evidence>
<evidence type="ECO:0000313" key="4">
    <source>
        <dbReference type="Proteomes" id="UP000233720"/>
    </source>
</evidence>
<protein>
    <recommendedName>
        <fullName evidence="6">Transmembrane protein</fullName>
    </recommendedName>
</protein>
<dbReference type="Proteomes" id="UP000233748">
    <property type="component" value="Unassembled WGS sequence"/>
</dbReference>
<dbReference type="RefSeq" id="WP_101365098.1">
    <property type="nucleotide sequence ID" value="NZ_PHKV01000017.1"/>
</dbReference>
<evidence type="ECO:0000256" key="1">
    <source>
        <dbReference type="SAM" id="Phobius"/>
    </source>
</evidence>
<proteinExistence type="predicted"/>
<gene>
    <name evidence="2" type="ORF">XpruCFBP8353_21830</name>
    <name evidence="3" type="ORF">XpruCFBP8354_22085</name>
</gene>
<organism evidence="2 4">
    <name type="scientific">Xanthomonas prunicola</name>
    <dbReference type="NCBI Taxonomy" id="2053930"/>
    <lineage>
        <taxon>Bacteria</taxon>
        <taxon>Pseudomonadati</taxon>
        <taxon>Pseudomonadota</taxon>
        <taxon>Gammaproteobacteria</taxon>
        <taxon>Lysobacterales</taxon>
        <taxon>Lysobacteraceae</taxon>
        <taxon>Xanthomonas</taxon>
    </lineage>
</organism>
<reference evidence="4 5" key="1">
    <citation type="submission" date="2017-11" db="EMBL/GenBank/DDBJ databases">
        <title>Xanthomonas prunicola sp. nov., a novel pathogen that affects nectarine (Prunus persica var. nectarine) trees.</title>
        <authorList>
            <person name="Lopez M."/>
            <person name="Lopez-Soriano P."/>
            <person name="Garita-Cambronero J."/>
            <person name="Beltran C."/>
            <person name="Taghouti G."/>
            <person name="Portier P."/>
            <person name="Cubero J."/>
            <person name="Fischer-Le Saux M."/>
            <person name="Marco-Noales E."/>
        </authorList>
    </citation>
    <scope>NUCLEOTIDE SEQUENCE [LARGE SCALE GENOMIC DNA]</scope>
    <source>
        <strain evidence="2 4">CFBP8353</strain>
        <strain evidence="3 5">CFBP8354</strain>
    </source>
</reference>
<dbReference type="EMBL" id="PHKV01000017">
    <property type="protein sequence ID" value="PKV10730.1"/>
    <property type="molecule type" value="Genomic_DNA"/>
</dbReference>
<name>A0A2N3RE07_9XANT</name>